<accession>A0AAV2AHF4</accession>
<feature type="region of interest" description="Disordered" evidence="1">
    <location>
        <begin position="1"/>
        <end position="24"/>
    </location>
</feature>
<evidence type="ECO:0000313" key="3">
    <source>
        <dbReference type="Proteomes" id="UP001497382"/>
    </source>
</evidence>
<name>A0AAV2AHF4_9ARAC</name>
<evidence type="ECO:0000256" key="1">
    <source>
        <dbReference type="SAM" id="MobiDB-lite"/>
    </source>
</evidence>
<proteinExistence type="predicted"/>
<evidence type="ECO:0000313" key="2">
    <source>
        <dbReference type="EMBL" id="CAL1283464.1"/>
    </source>
</evidence>
<dbReference type="EMBL" id="CAXIEN010000168">
    <property type="protein sequence ID" value="CAL1283464.1"/>
    <property type="molecule type" value="Genomic_DNA"/>
</dbReference>
<reference evidence="2 3" key="1">
    <citation type="submission" date="2024-04" db="EMBL/GenBank/DDBJ databases">
        <authorList>
            <person name="Rising A."/>
            <person name="Reimegard J."/>
            <person name="Sonavane S."/>
            <person name="Akerstrom W."/>
            <person name="Nylinder S."/>
            <person name="Hedman E."/>
            <person name="Kallberg Y."/>
        </authorList>
    </citation>
    <scope>NUCLEOTIDE SEQUENCE [LARGE SCALE GENOMIC DNA]</scope>
</reference>
<comment type="caution">
    <text evidence="2">The sequence shown here is derived from an EMBL/GenBank/DDBJ whole genome shotgun (WGS) entry which is preliminary data.</text>
</comment>
<gene>
    <name evidence="2" type="ORF">LARSCL_LOCUS12621</name>
</gene>
<organism evidence="2 3">
    <name type="scientific">Larinioides sclopetarius</name>
    <dbReference type="NCBI Taxonomy" id="280406"/>
    <lineage>
        <taxon>Eukaryota</taxon>
        <taxon>Metazoa</taxon>
        <taxon>Ecdysozoa</taxon>
        <taxon>Arthropoda</taxon>
        <taxon>Chelicerata</taxon>
        <taxon>Arachnida</taxon>
        <taxon>Araneae</taxon>
        <taxon>Araneomorphae</taxon>
        <taxon>Entelegynae</taxon>
        <taxon>Araneoidea</taxon>
        <taxon>Araneidae</taxon>
        <taxon>Larinioides</taxon>
    </lineage>
</organism>
<dbReference type="AlphaFoldDB" id="A0AAV2AHF4"/>
<protein>
    <submittedName>
        <fullName evidence="2">Uncharacterized protein</fullName>
    </submittedName>
</protein>
<dbReference type="Proteomes" id="UP001497382">
    <property type="component" value="Unassembled WGS sequence"/>
</dbReference>
<keyword evidence="3" id="KW-1185">Reference proteome</keyword>
<sequence>MRSGNLLLAKDEGSSSRCSADRNTGLGKNTCRVSVRGQGPVQRRAFSSAKYMKPRWITPSRGSRGWPEKCCRPPPGDLKECVIVGRDVDH</sequence>